<reference evidence="2 3" key="1">
    <citation type="submission" date="2020-10" db="EMBL/GenBank/DDBJ databases">
        <title>Connecting structure to function with the recovery of over 1000 high-quality activated sludge metagenome-assembled genomes encoding full-length rRNA genes using long-read sequencing.</title>
        <authorList>
            <person name="Singleton C.M."/>
            <person name="Petriglieri F."/>
            <person name="Kristensen J.M."/>
            <person name="Kirkegaard R.H."/>
            <person name="Michaelsen T.Y."/>
            <person name="Andersen M.H."/>
            <person name="Karst S.M."/>
            <person name="Dueholm M.S."/>
            <person name="Nielsen P.H."/>
            <person name="Albertsen M."/>
        </authorList>
    </citation>
    <scope>NUCLEOTIDE SEQUENCE [LARGE SCALE GENOMIC DNA]</scope>
    <source>
        <strain evidence="2">Ribe_18-Q3-R11-54_MAXAC.273</strain>
    </source>
</reference>
<accession>A0A9D7XUJ3</accession>
<feature type="region of interest" description="Disordered" evidence="1">
    <location>
        <begin position="169"/>
        <end position="235"/>
    </location>
</feature>
<name>A0A9D7XUJ3_9BACT</name>
<evidence type="ECO:0000313" key="3">
    <source>
        <dbReference type="Proteomes" id="UP000808337"/>
    </source>
</evidence>
<gene>
    <name evidence="2" type="ORF">IPP15_21620</name>
</gene>
<evidence type="ECO:0000256" key="1">
    <source>
        <dbReference type="SAM" id="MobiDB-lite"/>
    </source>
</evidence>
<organism evidence="2 3">
    <name type="scientific">Candidatus Opimibacter skivensis</name>
    <dbReference type="NCBI Taxonomy" id="2982028"/>
    <lineage>
        <taxon>Bacteria</taxon>
        <taxon>Pseudomonadati</taxon>
        <taxon>Bacteroidota</taxon>
        <taxon>Saprospiria</taxon>
        <taxon>Saprospirales</taxon>
        <taxon>Saprospiraceae</taxon>
        <taxon>Candidatus Opimibacter</taxon>
    </lineage>
</organism>
<feature type="region of interest" description="Disordered" evidence="1">
    <location>
        <begin position="72"/>
        <end position="107"/>
    </location>
</feature>
<dbReference type="Proteomes" id="UP000808337">
    <property type="component" value="Unassembled WGS sequence"/>
</dbReference>
<dbReference type="EMBL" id="JADKGY010000032">
    <property type="protein sequence ID" value="MBK9984928.1"/>
    <property type="molecule type" value="Genomic_DNA"/>
</dbReference>
<feature type="compositionally biased region" description="Gly residues" evidence="1">
    <location>
        <begin position="199"/>
        <end position="229"/>
    </location>
</feature>
<evidence type="ECO:0008006" key="4">
    <source>
        <dbReference type="Google" id="ProtNLM"/>
    </source>
</evidence>
<sequence>MSRKRQPKIFSKSRNRGRTISFVLHLLLLLVAFLPFLSMQTPAEPTKEALVFQFDYPFNQYIKPEKFVVEEEHKTPPTADMEAGSHMSGSEAGGNQTKAEPMHSRPVEAAPSRLAAPALNTVTRTSSALLSSSASDIPLPTPKITTPSAWQSVNDNSFEADAVEELNIIDFSDGNGKSDVGGSEPGDDDSGVTSEGFGTKPGGGGGSGNGTGNTVGNGSGPGGGTGVGSAGKNTGVGNDGTGLGWQVGLGKGFDRKLVSRGNVGSIAVKEGHMTVSICVDRNGKVIRTKYNPLGSNIREPDLIRKAEAMAATYIFVADATAPVEQCGNLTFIFKIK</sequence>
<comment type="caution">
    <text evidence="2">The sequence shown here is derived from an EMBL/GenBank/DDBJ whole genome shotgun (WGS) entry which is preliminary data.</text>
</comment>
<dbReference type="AlphaFoldDB" id="A0A9D7XUJ3"/>
<evidence type="ECO:0000313" key="2">
    <source>
        <dbReference type="EMBL" id="MBK9984928.1"/>
    </source>
</evidence>
<proteinExistence type="predicted"/>
<protein>
    <recommendedName>
        <fullName evidence="4">Energy transducer TonB</fullName>
    </recommendedName>
</protein>